<comment type="caution">
    <text evidence="1">The sequence shown here is derived from an EMBL/GenBank/DDBJ whole genome shotgun (WGS) entry which is preliminary data.</text>
</comment>
<reference evidence="2" key="1">
    <citation type="journal article" date="2024" name="Front. Bioeng. Biotechnol.">
        <title>Genome-scale model development and genomic sequencing of the oleaginous clade Lipomyces.</title>
        <authorList>
            <person name="Czajka J.J."/>
            <person name="Han Y."/>
            <person name="Kim J."/>
            <person name="Mondo S.J."/>
            <person name="Hofstad B.A."/>
            <person name="Robles A."/>
            <person name="Haridas S."/>
            <person name="Riley R."/>
            <person name="LaButti K."/>
            <person name="Pangilinan J."/>
            <person name="Andreopoulos W."/>
            <person name="Lipzen A."/>
            <person name="Yan J."/>
            <person name="Wang M."/>
            <person name="Ng V."/>
            <person name="Grigoriev I.V."/>
            <person name="Spatafora J.W."/>
            <person name="Magnuson J.K."/>
            <person name="Baker S.E."/>
            <person name="Pomraning K.R."/>
        </authorList>
    </citation>
    <scope>NUCLEOTIDE SEQUENCE [LARGE SCALE GENOMIC DNA]</scope>
    <source>
        <strain evidence="2">CBS 10300</strain>
    </source>
</reference>
<evidence type="ECO:0000313" key="2">
    <source>
        <dbReference type="Proteomes" id="UP001489719"/>
    </source>
</evidence>
<sequence length="320" mass="35238">MASSLRPCRCGSLSVLKRRHGQLVMVEGALITGGSTFYSTSSRFPIAFQAVFAIIVMCTVLPLPESPRWLLKKGYEEEAAFVFSSLADVPADSSVIVRQVDEVQSTLTSQSHSSFREIFTFTKEKHFHRTMLAFWNQVMQQITGANLVIYYAGSIYENSIGLSPVKAKIVTACNGTEYFLASWALLAITGTTYLADQGNSNAAVVAAVFLFVFNTFFGIGWLTNGLSTAGNWISNFLVVMITPIAFNSIGVYTYLILAAINAVMVPTVYFFYPETSGRSLEEIGEISRVATPGRRGCCWDCETNAKHHTGKSDEKPERQM</sequence>
<dbReference type="EMBL" id="MU970096">
    <property type="protein sequence ID" value="KAK9321528.1"/>
    <property type="molecule type" value="Genomic_DNA"/>
</dbReference>
<dbReference type="Proteomes" id="UP001489719">
    <property type="component" value="Unassembled WGS sequence"/>
</dbReference>
<accession>A0ACC3TK79</accession>
<protein>
    <submittedName>
        <fullName evidence="1">Uncharacterized protein</fullName>
    </submittedName>
</protein>
<keyword evidence="2" id="KW-1185">Reference proteome</keyword>
<name>A0ACC3TK79_9ASCO</name>
<organism evidence="1 2">
    <name type="scientific">Lipomyces orientalis</name>
    <dbReference type="NCBI Taxonomy" id="1233043"/>
    <lineage>
        <taxon>Eukaryota</taxon>
        <taxon>Fungi</taxon>
        <taxon>Dikarya</taxon>
        <taxon>Ascomycota</taxon>
        <taxon>Saccharomycotina</taxon>
        <taxon>Lipomycetes</taxon>
        <taxon>Lipomycetales</taxon>
        <taxon>Lipomycetaceae</taxon>
        <taxon>Lipomyces</taxon>
    </lineage>
</organism>
<gene>
    <name evidence="1" type="ORF">V1517DRAFT_347146</name>
</gene>
<evidence type="ECO:0000313" key="1">
    <source>
        <dbReference type="EMBL" id="KAK9321528.1"/>
    </source>
</evidence>
<proteinExistence type="predicted"/>